<dbReference type="Proteomes" id="UP000199518">
    <property type="component" value="Unassembled WGS sequence"/>
</dbReference>
<dbReference type="Gene3D" id="1.10.390.10">
    <property type="entry name" value="Neutral Protease Domain 2"/>
    <property type="match status" value="1"/>
</dbReference>
<protein>
    <recommendedName>
        <fullName evidence="4">Aminopeptidase N</fullName>
    </recommendedName>
</protein>
<gene>
    <name evidence="2" type="ORF">SAMN05421753_101236</name>
</gene>
<dbReference type="SUPFAM" id="SSF55486">
    <property type="entry name" value="Metalloproteases ('zincins'), catalytic domain"/>
    <property type="match status" value="1"/>
</dbReference>
<evidence type="ECO:0000313" key="3">
    <source>
        <dbReference type="Proteomes" id="UP000199518"/>
    </source>
</evidence>
<evidence type="ECO:0000256" key="1">
    <source>
        <dbReference type="SAM" id="MobiDB-lite"/>
    </source>
</evidence>
<name>A0A1I3B4Y3_9PLAN</name>
<proteinExistence type="predicted"/>
<dbReference type="AlphaFoldDB" id="A0A1I3B4Y3"/>
<evidence type="ECO:0008006" key="4">
    <source>
        <dbReference type="Google" id="ProtNLM"/>
    </source>
</evidence>
<sequence length="291" mass="33730">MSQPDNLQSVGGNAYRKTASGLSMLRETILGREQFDFAFKEYCRRWAYKRPEPADFFRTFEDAAGVDLDWFWRGWFFSTAQCDMEVTAVIRRQIDCGDPAQSAERQQRLDAPKPPNLALERDVDVPRRAERYESLLDFYETYDPHAVTEEQQEKFQKFLAQLTPAEKELLQFDMPLYEVRVHNHGELPMPLILKLEFEDGTSELRRLPVEIWRQAGHDVAALLVVPKLVTAVTVDPYNETADVNYGNNRFPRSIIETTLPLTKPEEKIENPLHDKLERERKAKAAAEKPDP</sequence>
<dbReference type="EMBL" id="FOQD01000001">
    <property type="protein sequence ID" value="SFH57292.1"/>
    <property type="molecule type" value="Genomic_DNA"/>
</dbReference>
<organism evidence="2 3">
    <name type="scientific">Planctomicrobium piriforme</name>
    <dbReference type="NCBI Taxonomy" id="1576369"/>
    <lineage>
        <taxon>Bacteria</taxon>
        <taxon>Pseudomonadati</taxon>
        <taxon>Planctomycetota</taxon>
        <taxon>Planctomycetia</taxon>
        <taxon>Planctomycetales</taxon>
        <taxon>Planctomycetaceae</taxon>
        <taxon>Planctomicrobium</taxon>
    </lineage>
</organism>
<reference evidence="3" key="1">
    <citation type="submission" date="2016-10" db="EMBL/GenBank/DDBJ databases">
        <authorList>
            <person name="Varghese N."/>
            <person name="Submissions S."/>
        </authorList>
    </citation>
    <scope>NUCLEOTIDE SEQUENCE [LARGE SCALE GENOMIC DNA]</scope>
    <source>
        <strain evidence="3">DSM 26348</strain>
    </source>
</reference>
<keyword evidence="3" id="KW-1185">Reference proteome</keyword>
<dbReference type="RefSeq" id="WP_092047171.1">
    <property type="nucleotide sequence ID" value="NZ_FOQD01000001.1"/>
</dbReference>
<dbReference type="STRING" id="1576369.SAMN05421753_101236"/>
<dbReference type="InterPro" id="IPR027268">
    <property type="entry name" value="Peptidase_M4/M1_CTD_sf"/>
</dbReference>
<evidence type="ECO:0000313" key="2">
    <source>
        <dbReference type="EMBL" id="SFH57292.1"/>
    </source>
</evidence>
<dbReference type="OrthoDB" id="9762302at2"/>
<accession>A0A1I3B4Y3</accession>
<feature type="region of interest" description="Disordered" evidence="1">
    <location>
        <begin position="264"/>
        <end position="291"/>
    </location>
</feature>